<feature type="domain" description="Coenzyme Q-binding protein COQ10 START" evidence="2">
    <location>
        <begin position="14"/>
        <end position="138"/>
    </location>
</feature>
<dbReference type="RefSeq" id="WP_176787755.1">
    <property type="nucleotide sequence ID" value="NZ_FNCV01000005.1"/>
</dbReference>
<comment type="similarity">
    <text evidence="1">Belongs to the ribosome association toxin RatA family.</text>
</comment>
<dbReference type="Gene3D" id="3.30.530.20">
    <property type="match status" value="1"/>
</dbReference>
<name>A0A1G8B415_9PROT</name>
<organism evidence="3 4">
    <name type="scientific">Roseospirillum parvum</name>
    <dbReference type="NCBI Taxonomy" id="83401"/>
    <lineage>
        <taxon>Bacteria</taxon>
        <taxon>Pseudomonadati</taxon>
        <taxon>Pseudomonadota</taxon>
        <taxon>Alphaproteobacteria</taxon>
        <taxon>Rhodospirillales</taxon>
        <taxon>Rhodospirillaceae</taxon>
        <taxon>Roseospirillum</taxon>
    </lineage>
</organism>
<dbReference type="PANTHER" id="PTHR12901">
    <property type="entry name" value="SPERM PROTEIN HOMOLOG"/>
    <property type="match status" value="1"/>
</dbReference>
<dbReference type="CDD" id="cd07813">
    <property type="entry name" value="COQ10p_like"/>
    <property type="match status" value="1"/>
</dbReference>
<accession>A0A1G8B415</accession>
<dbReference type="Pfam" id="PF03364">
    <property type="entry name" value="Polyketide_cyc"/>
    <property type="match status" value="1"/>
</dbReference>
<dbReference type="GO" id="GO:0048039">
    <property type="term" value="F:ubiquinone binding"/>
    <property type="evidence" value="ECO:0007669"/>
    <property type="project" value="InterPro"/>
</dbReference>
<evidence type="ECO:0000313" key="4">
    <source>
        <dbReference type="Proteomes" id="UP000217076"/>
    </source>
</evidence>
<dbReference type="PANTHER" id="PTHR12901:SF10">
    <property type="entry name" value="COENZYME Q-BINDING PROTEIN COQ10, MITOCHONDRIAL"/>
    <property type="match status" value="1"/>
</dbReference>
<dbReference type="InterPro" id="IPR023393">
    <property type="entry name" value="START-like_dom_sf"/>
</dbReference>
<dbReference type="InterPro" id="IPR005031">
    <property type="entry name" value="COQ10_START"/>
</dbReference>
<dbReference type="AlphaFoldDB" id="A0A1G8B415"/>
<evidence type="ECO:0000313" key="3">
    <source>
        <dbReference type="EMBL" id="SDH27875.1"/>
    </source>
</evidence>
<keyword evidence="4" id="KW-1185">Reference proteome</keyword>
<gene>
    <name evidence="3" type="ORF">SAMN05421742_105205</name>
</gene>
<dbReference type="GO" id="GO:0045333">
    <property type="term" value="P:cellular respiration"/>
    <property type="evidence" value="ECO:0007669"/>
    <property type="project" value="InterPro"/>
</dbReference>
<dbReference type="Proteomes" id="UP000217076">
    <property type="component" value="Unassembled WGS sequence"/>
</dbReference>
<dbReference type="EMBL" id="FNCV01000005">
    <property type="protein sequence ID" value="SDH27875.1"/>
    <property type="molecule type" value="Genomic_DNA"/>
</dbReference>
<reference evidence="4" key="1">
    <citation type="submission" date="2016-10" db="EMBL/GenBank/DDBJ databases">
        <authorList>
            <person name="Varghese N."/>
            <person name="Submissions S."/>
        </authorList>
    </citation>
    <scope>NUCLEOTIDE SEQUENCE [LARGE SCALE GENOMIC DNA]</scope>
    <source>
        <strain evidence="4">930I</strain>
    </source>
</reference>
<proteinExistence type="inferred from homology"/>
<sequence length="144" mass="16316">MAFTCEVVFPQACETVFDLVADVERYPEFVPHWRAARVVARHGDGSYETLQAVSFGPVSQKFHTLTTVERPRRLTIKALKGPFRAFFIDWRFSPMGAESGGGCRVALRFEVDMKAGPMQRLVDHAIGQMSHQMIEAFRRRAALL</sequence>
<dbReference type="STRING" id="83401.SAMN05421742_105205"/>
<evidence type="ECO:0000256" key="1">
    <source>
        <dbReference type="ARBA" id="ARBA00008918"/>
    </source>
</evidence>
<evidence type="ECO:0000259" key="2">
    <source>
        <dbReference type="Pfam" id="PF03364"/>
    </source>
</evidence>
<dbReference type="SUPFAM" id="SSF55961">
    <property type="entry name" value="Bet v1-like"/>
    <property type="match status" value="1"/>
</dbReference>
<dbReference type="InterPro" id="IPR044996">
    <property type="entry name" value="COQ10-like"/>
</dbReference>
<protein>
    <submittedName>
        <fullName evidence="3">Coenzyme Q-binding protein COQ10</fullName>
    </submittedName>
</protein>